<dbReference type="Gene3D" id="2.40.50.90">
    <property type="match status" value="1"/>
</dbReference>
<proteinExistence type="predicted"/>
<keyword evidence="1" id="KW-0540">Nuclease</keyword>
<dbReference type="SMART" id="SM00318">
    <property type="entry name" value="SNc"/>
    <property type="match status" value="1"/>
</dbReference>
<sequence length="125" mass="14549">MSIYDGDTMTVFCDGREEKIRLYCIDAPEMGQQLWGRRSRDHLRRITPSQVEVRAIERDRYGRLVGEVLAGGRSLNLAMVAAGETAVYDRYCDERRYSVAERRARQLGQGVWGQPGLQQRPWEWR</sequence>
<dbReference type="InterPro" id="IPR035437">
    <property type="entry name" value="SNase_OB-fold_sf"/>
</dbReference>
<keyword evidence="2 5" id="KW-0255">Endonuclease</keyword>
<protein>
    <submittedName>
        <fullName evidence="5">Endonuclease YncB, thermonuclease family</fullName>
    </submittedName>
</protein>
<dbReference type="EMBL" id="FPAQ01000021">
    <property type="protein sequence ID" value="SFT79895.1"/>
    <property type="molecule type" value="Genomic_DNA"/>
</dbReference>
<dbReference type="SUPFAM" id="SSF50199">
    <property type="entry name" value="Staphylococcal nuclease"/>
    <property type="match status" value="1"/>
</dbReference>
<dbReference type="GO" id="GO:0016787">
    <property type="term" value="F:hydrolase activity"/>
    <property type="evidence" value="ECO:0007669"/>
    <property type="project" value="UniProtKB-KW"/>
</dbReference>
<keyword evidence="3" id="KW-0378">Hydrolase</keyword>
<dbReference type="PROSITE" id="PS50830">
    <property type="entry name" value="TNASE_3"/>
    <property type="match status" value="1"/>
</dbReference>
<organism evidence="5 6">
    <name type="scientific">Halomonas saccharevitans</name>
    <dbReference type="NCBI Taxonomy" id="416872"/>
    <lineage>
        <taxon>Bacteria</taxon>
        <taxon>Pseudomonadati</taxon>
        <taxon>Pseudomonadota</taxon>
        <taxon>Gammaproteobacteria</taxon>
        <taxon>Oceanospirillales</taxon>
        <taxon>Halomonadaceae</taxon>
        <taxon>Halomonas</taxon>
    </lineage>
</organism>
<dbReference type="GO" id="GO:0004519">
    <property type="term" value="F:endonuclease activity"/>
    <property type="evidence" value="ECO:0007669"/>
    <property type="project" value="UniProtKB-KW"/>
</dbReference>
<evidence type="ECO:0000313" key="5">
    <source>
        <dbReference type="EMBL" id="SFT79895.1"/>
    </source>
</evidence>
<dbReference type="PROSITE" id="PS01123">
    <property type="entry name" value="TNASE_1"/>
    <property type="match status" value="1"/>
</dbReference>
<dbReference type="GO" id="GO:0003676">
    <property type="term" value="F:nucleic acid binding"/>
    <property type="evidence" value="ECO:0007669"/>
    <property type="project" value="InterPro"/>
</dbReference>
<dbReference type="InterPro" id="IPR002071">
    <property type="entry name" value="Thermonucl_AS"/>
</dbReference>
<dbReference type="PANTHER" id="PTHR12302:SF3">
    <property type="entry name" value="SERINE_THREONINE-PROTEIN KINASE 31"/>
    <property type="match status" value="1"/>
</dbReference>
<accession>A0A1I7AYB0</accession>
<evidence type="ECO:0000256" key="3">
    <source>
        <dbReference type="ARBA" id="ARBA00022801"/>
    </source>
</evidence>
<dbReference type="Proteomes" id="UP000199594">
    <property type="component" value="Unassembled WGS sequence"/>
</dbReference>
<feature type="domain" description="TNase-like" evidence="4">
    <location>
        <begin position="1"/>
        <end position="114"/>
    </location>
</feature>
<gene>
    <name evidence="5" type="ORF">SAMN04487956_12110</name>
</gene>
<dbReference type="AlphaFoldDB" id="A0A1I7AYB0"/>
<name>A0A1I7AYB0_9GAMM</name>
<evidence type="ECO:0000256" key="2">
    <source>
        <dbReference type="ARBA" id="ARBA00022759"/>
    </source>
</evidence>
<evidence type="ECO:0000256" key="1">
    <source>
        <dbReference type="ARBA" id="ARBA00022722"/>
    </source>
</evidence>
<dbReference type="InterPro" id="IPR016071">
    <property type="entry name" value="Staphylococal_nuclease_OB-fold"/>
</dbReference>
<dbReference type="PANTHER" id="PTHR12302">
    <property type="entry name" value="EBNA2 BINDING PROTEIN P100"/>
    <property type="match status" value="1"/>
</dbReference>
<dbReference type="Pfam" id="PF00565">
    <property type="entry name" value="SNase"/>
    <property type="match status" value="1"/>
</dbReference>
<reference evidence="5 6" key="1">
    <citation type="submission" date="2016-10" db="EMBL/GenBank/DDBJ databases">
        <authorList>
            <person name="de Groot N.N."/>
        </authorList>
    </citation>
    <scope>NUCLEOTIDE SEQUENCE [LARGE SCALE GENOMIC DNA]</scope>
    <source>
        <strain evidence="5 6">CGMCC 1.6493</strain>
    </source>
</reference>
<evidence type="ECO:0000313" key="6">
    <source>
        <dbReference type="Proteomes" id="UP000199594"/>
    </source>
</evidence>
<evidence type="ECO:0000259" key="4">
    <source>
        <dbReference type="PROSITE" id="PS50830"/>
    </source>
</evidence>